<dbReference type="PANTHER" id="PTHR14950">
    <property type="entry name" value="DICER-RELATED"/>
    <property type="match status" value="1"/>
</dbReference>
<feature type="region of interest" description="Disordered" evidence="2">
    <location>
        <begin position="183"/>
        <end position="234"/>
    </location>
</feature>
<protein>
    <recommendedName>
        <fullName evidence="3">RNase III domain-containing protein</fullName>
    </recommendedName>
</protein>
<dbReference type="SUPFAM" id="SSF69065">
    <property type="entry name" value="RNase III domain-like"/>
    <property type="match status" value="1"/>
</dbReference>
<feature type="compositionally biased region" description="Polar residues" evidence="2">
    <location>
        <begin position="330"/>
        <end position="346"/>
    </location>
</feature>
<evidence type="ECO:0000313" key="4">
    <source>
        <dbReference type="EMBL" id="THH20258.1"/>
    </source>
</evidence>
<gene>
    <name evidence="4" type="ORF">EW146_g1069</name>
</gene>
<feature type="region of interest" description="Disordered" evidence="2">
    <location>
        <begin position="427"/>
        <end position="446"/>
    </location>
</feature>
<dbReference type="GO" id="GO:0006396">
    <property type="term" value="P:RNA processing"/>
    <property type="evidence" value="ECO:0007669"/>
    <property type="project" value="InterPro"/>
</dbReference>
<keyword evidence="5" id="KW-1185">Reference proteome</keyword>
<keyword evidence="1" id="KW-0378">Hydrolase</keyword>
<dbReference type="Gene3D" id="1.10.1520.10">
    <property type="entry name" value="Ribonuclease III domain"/>
    <property type="match status" value="1"/>
</dbReference>
<dbReference type="Proteomes" id="UP000310158">
    <property type="component" value="Unassembled WGS sequence"/>
</dbReference>
<reference evidence="4 5" key="1">
    <citation type="submission" date="2019-02" db="EMBL/GenBank/DDBJ databases">
        <title>Genome sequencing of the rare red list fungi Bondarzewia mesenterica.</title>
        <authorList>
            <person name="Buettner E."/>
            <person name="Kellner H."/>
        </authorList>
    </citation>
    <scope>NUCLEOTIDE SEQUENCE [LARGE SCALE GENOMIC DNA]</scope>
    <source>
        <strain evidence="4 5">DSM 108281</strain>
    </source>
</reference>
<feature type="domain" description="RNase III" evidence="3">
    <location>
        <begin position="16"/>
        <end position="156"/>
    </location>
</feature>
<proteinExistence type="predicted"/>
<dbReference type="InterPro" id="IPR000999">
    <property type="entry name" value="RNase_III_dom"/>
</dbReference>
<dbReference type="Pfam" id="PF00636">
    <property type="entry name" value="Ribonuclease_3"/>
    <property type="match status" value="1"/>
</dbReference>
<sequence length="468" mass="51941">MPVGAPFNDILNSAIITISDEAFRVTLPEIDGNIWSAILSPKHAQDRAENERLEFIGDAAMYLCIGLEVFERYPDATPHFLTDIRQPLCTNLVFSMLVEKIDKRAARKGSILQKLANLKRQVHTTQQVHAKVSKGVVKAAADIFEMAIGAVFVDKGLDAVRAWVTKTYGLIIAEAAKVWHTRKPANTSAGKKRQREESESQDSVRTKKRRKKSHPNLPASLNQSDPTLFRRFESPARDDNERLLRRNISRNPTRIILTPNHRLDAWPSSSSLPAGSLRHVPILIDLTGEDDDDDDTMQREVDEPSSLRLDTSQGPIWIDLTLEDEDDDPQPSSTSAIQVTDTSYSSWDGDGDGGRRRIGAGKDGTGIVHGHSDNDICEIPGLPFFRHNAHTPVAAALPAIRIFPPASSNRMPPFYKYDSDDDQIYGDQRLSGRIDASTSDGDDSEVEQAVDNLSLDIEECNDRDSALD</sequence>
<comment type="caution">
    <text evidence="4">The sequence shown here is derived from an EMBL/GenBank/DDBJ whole genome shotgun (WGS) entry which is preliminary data.</text>
</comment>
<dbReference type="CDD" id="cd00593">
    <property type="entry name" value="RIBOc"/>
    <property type="match status" value="1"/>
</dbReference>
<dbReference type="GO" id="GO:0004525">
    <property type="term" value="F:ribonuclease III activity"/>
    <property type="evidence" value="ECO:0007669"/>
    <property type="project" value="InterPro"/>
</dbReference>
<organism evidence="4 5">
    <name type="scientific">Bondarzewia mesenterica</name>
    <dbReference type="NCBI Taxonomy" id="1095465"/>
    <lineage>
        <taxon>Eukaryota</taxon>
        <taxon>Fungi</taxon>
        <taxon>Dikarya</taxon>
        <taxon>Basidiomycota</taxon>
        <taxon>Agaricomycotina</taxon>
        <taxon>Agaricomycetes</taxon>
        <taxon>Russulales</taxon>
        <taxon>Bondarzewiaceae</taxon>
        <taxon>Bondarzewia</taxon>
    </lineage>
</organism>
<dbReference type="SMART" id="SM00535">
    <property type="entry name" value="RIBOc"/>
    <property type="match status" value="1"/>
</dbReference>
<feature type="region of interest" description="Disordered" evidence="2">
    <location>
        <begin position="288"/>
        <end position="310"/>
    </location>
</feature>
<dbReference type="AlphaFoldDB" id="A0A4S4M6U9"/>
<evidence type="ECO:0000256" key="1">
    <source>
        <dbReference type="ARBA" id="ARBA00022801"/>
    </source>
</evidence>
<name>A0A4S4M6U9_9AGAM</name>
<feature type="region of interest" description="Disordered" evidence="2">
    <location>
        <begin position="322"/>
        <end position="361"/>
    </location>
</feature>
<dbReference type="PANTHER" id="PTHR14950:SF37">
    <property type="entry name" value="ENDORIBONUCLEASE DICER"/>
    <property type="match status" value="1"/>
</dbReference>
<evidence type="ECO:0000259" key="3">
    <source>
        <dbReference type="PROSITE" id="PS50142"/>
    </source>
</evidence>
<feature type="compositionally biased region" description="Basic and acidic residues" evidence="2">
    <location>
        <begin position="194"/>
        <end position="205"/>
    </location>
</feature>
<dbReference type="InterPro" id="IPR036389">
    <property type="entry name" value="RNase_III_sf"/>
</dbReference>
<evidence type="ECO:0000256" key="2">
    <source>
        <dbReference type="SAM" id="MobiDB-lite"/>
    </source>
</evidence>
<dbReference type="OrthoDB" id="416741at2759"/>
<accession>A0A4S4M6U9</accession>
<dbReference type="EMBL" id="SGPL01000026">
    <property type="protein sequence ID" value="THH20258.1"/>
    <property type="molecule type" value="Genomic_DNA"/>
</dbReference>
<dbReference type="PROSITE" id="PS50142">
    <property type="entry name" value="RNASE_3_2"/>
    <property type="match status" value="1"/>
</dbReference>
<evidence type="ECO:0000313" key="5">
    <source>
        <dbReference type="Proteomes" id="UP000310158"/>
    </source>
</evidence>